<comment type="similarity">
    <text evidence="1">Belongs to the SCO1/2 family.</text>
</comment>
<reference evidence="7 8" key="1">
    <citation type="submission" date="2017-11" db="EMBL/GenBank/DDBJ databases">
        <title>Genomic Encyclopedia of Type Strains, Phase III (KMG-III): the genomes of soil and plant-associated and newly described type strains.</title>
        <authorList>
            <person name="Whitman W."/>
        </authorList>
    </citation>
    <scope>NUCLEOTIDE SEQUENCE [LARGE SCALE GENOMIC DNA]</scope>
    <source>
        <strain evidence="7 8">UB-Domo-W1</strain>
    </source>
</reference>
<keyword evidence="8" id="KW-1185">Reference proteome</keyword>
<gene>
    <name evidence="7" type="ORF">B0G85_1491</name>
</gene>
<proteinExistence type="inferred from homology"/>
<evidence type="ECO:0000313" key="8">
    <source>
        <dbReference type="Proteomes" id="UP000229366"/>
    </source>
</evidence>
<dbReference type="PANTHER" id="PTHR12151">
    <property type="entry name" value="ELECTRON TRANSPORT PROTIN SCO1/SENC FAMILY MEMBER"/>
    <property type="match status" value="1"/>
</dbReference>
<keyword evidence="5" id="KW-0732">Signal</keyword>
<accession>A0A2M8VQD6</accession>
<keyword evidence="2 3" id="KW-0186">Copper</keyword>
<evidence type="ECO:0000256" key="3">
    <source>
        <dbReference type="PIRSR" id="PIRSR603782-1"/>
    </source>
</evidence>
<feature type="chain" id="PRO_5014986908" evidence="5">
    <location>
        <begin position="20"/>
        <end position="198"/>
    </location>
</feature>
<evidence type="ECO:0000256" key="4">
    <source>
        <dbReference type="PIRSR" id="PIRSR603782-2"/>
    </source>
</evidence>
<dbReference type="Pfam" id="PF02630">
    <property type="entry name" value="SCO1-SenC"/>
    <property type="match status" value="1"/>
</dbReference>
<dbReference type="EMBL" id="PGTX01000003">
    <property type="protein sequence ID" value="PJI79384.1"/>
    <property type="molecule type" value="Genomic_DNA"/>
</dbReference>
<dbReference type="Gene3D" id="3.40.30.10">
    <property type="entry name" value="Glutaredoxin"/>
    <property type="match status" value="1"/>
</dbReference>
<evidence type="ECO:0000256" key="2">
    <source>
        <dbReference type="ARBA" id="ARBA00023008"/>
    </source>
</evidence>
<evidence type="ECO:0000313" key="7">
    <source>
        <dbReference type="EMBL" id="PJI79384.1"/>
    </source>
</evidence>
<feature type="binding site" evidence="3">
    <location>
        <position position="73"/>
    </location>
    <ligand>
        <name>Cu cation</name>
        <dbReference type="ChEBI" id="CHEBI:23378"/>
    </ligand>
</feature>
<evidence type="ECO:0000256" key="1">
    <source>
        <dbReference type="ARBA" id="ARBA00010996"/>
    </source>
</evidence>
<dbReference type="PROSITE" id="PS51257">
    <property type="entry name" value="PROKAR_LIPOPROTEIN"/>
    <property type="match status" value="1"/>
</dbReference>
<dbReference type="FunFam" id="3.40.30.10:FF:000013">
    <property type="entry name" value="Blast:Protein SCO1 homolog, mitochondrial"/>
    <property type="match status" value="1"/>
</dbReference>
<dbReference type="RefSeq" id="WP_100379796.1">
    <property type="nucleotide sequence ID" value="NZ_CBCSBW010000003.1"/>
</dbReference>
<dbReference type="AlphaFoldDB" id="A0A2M8VQD6"/>
<dbReference type="InterPro" id="IPR036249">
    <property type="entry name" value="Thioredoxin-like_sf"/>
</dbReference>
<feature type="domain" description="Thioredoxin" evidence="6">
    <location>
        <begin position="35"/>
        <end position="198"/>
    </location>
</feature>
<dbReference type="PROSITE" id="PS51352">
    <property type="entry name" value="THIOREDOXIN_2"/>
    <property type="match status" value="1"/>
</dbReference>
<comment type="caution">
    <text evidence="7">The sequence shown here is derived from an EMBL/GenBank/DDBJ whole genome shotgun (WGS) entry which is preliminary data.</text>
</comment>
<feature type="disulfide bond" description="Redox-active" evidence="4">
    <location>
        <begin position="73"/>
        <end position="77"/>
    </location>
</feature>
<feature type="binding site" evidence="3">
    <location>
        <position position="77"/>
    </location>
    <ligand>
        <name>Cu cation</name>
        <dbReference type="ChEBI" id="CHEBI:23378"/>
    </ligand>
</feature>
<sequence length="198" mass="21873">MTYLRNLIGACCIASLCFAITACSPKPEFKNIDITGGTAFGKDFSLLDPDGKVRTLADFRGKVVVMFFGYTQCPDVCPTTLTEMQQVMTLLGPQSDKVQVLFVTVDPERDTAAILKQYVPAFDARFLGLRPADQEALEQVTKDFKVYYKKVPGTSPGSYTMDHTAGSYAFDPNGNLRLYIKHAQGPETLAHDLKELLK</sequence>
<keyword evidence="3" id="KW-0479">Metal-binding</keyword>
<dbReference type="GO" id="GO:0046872">
    <property type="term" value="F:metal ion binding"/>
    <property type="evidence" value="ECO:0007669"/>
    <property type="project" value="UniProtKB-KW"/>
</dbReference>
<keyword evidence="4" id="KW-1015">Disulfide bond</keyword>
<dbReference type="InterPro" id="IPR013766">
    <property type="entry name" value="Thioredoxin_domain"/>
</dbReference>
<protein>
    <submittedName>
        <fullName evidence="7">Protein SCO1/2</fullName>
    </submittedName>
</protein>
<dbReference type="OrthoDB" id="9790194at2"/>
<dbReference type="Proteomes" id="UP000229366">
    <property type="component" value="Unassembled WGS sequence"/>
</dbReference>
<evidence type="ECO:0000259" key="6">
    <source>
        <dbReference type="PROSITE" id="PS51352"/>
    </source>
</evidence>
<organism evidence="7 8">
    <name type="scientific">Polynucleobacter brandtiae</name>
    <dbReference type="NCBI Taxonomy" id="1938816"/>
    <lineage>
        <taxon>Bacteria</taxon>
        <taxon>Pseudomonadati</taxon>
        <taxon>Pseudomonadota</taxon>
        <taxon>Betaproteobacteria</taxon>
        <taxon>Burkholderiales</taxon>
        <taxon>Burkholderiaceae</taxon>
        <taxon>Polynucleobacter</taxon>
    </lineage>
</organism>
<dbReference type="PANTHER" id="PTHR12151:SF25">
    <property type="entry name" value="LINALOOL DEHYDRATASE_ISOMERASE DOMAIN-CONTAINING PROTEIN"/>
    <property type="match status" value="1"/>
</dbReference>
<name>A0A2M8VQD6_9BURK</name>
<dbReference type="SUPFAM" id="SSF52833">
    <property type="entry name" value="Thioredoxin-like"/>
    <property type="match status" value="1"/>
</dbReference>
<evidence type="ECO:0000256" key="5">
    <source>
        <dbReference type="SAM" id="SignalP"/>
    </source>
</evidence>
<dbReference type="InterPro" id="IPR003782">
    <property type="entry name" value="SCO1/SenC"/>
</dbReference>
<feature type="signal peptide" evidence="5">
    <location>
        <begin position="1"/>
        <end position="19"/>
    </location>
</feature>
<dbReference type="CDD" id="cd02968">
    <property type="entry name" value="SCO"/>
    <property type="match status" value="1"/>
</dbReference>
<feature type="binding site" evidence="3">
    <location>
        <position position="163"/>
    </location>
    <ligand>
        <name>Cu cation</name>
        <dbReference type="ChEBI" id="CHEBI:23378"/>
    </ligand>
</feature>